<evidence type="ECO:0000256" key="1">
    <source>
        <dbReference type="SAM" id="Phobius"/>
    </source>
</evidence>
<keyword evidence="1" id="KW-0472">Membrane</keyword>
<accession>X1UDT3</accession>
<reference evidence="2" key="1">
    <citation type="journal article" date="2014" name="Front. Microbiol.">
        <title>High frequency of phylogenetically diverse reductive dehalogenase-homologous genes in deep subseafloor sedimentary metagenomes.</title>
        <authorList>
            <person name="Kawai M."/>
            <person name="Futagami T."/>
            <person name="Toyoda A."/>
            <person name="Takaki Y."/>
            <person name="Nishi S."/>
            <person name="Hori S."/>
            <person name="Arai W."/>
            <person name="Tsubouchi T."/>
            <person name="Morono Y."/>
            <person name="Uchiyama I."/>
            <person name="Ito T."/>
            <person name="Fujiyama A."/>
            <person name="Inagaki F."/>
            <person name="Takami H."/>
        </authorList>
    </citation>
    <scope>NUCLEOTIDE SEQUENCE</scope>
    <source>
        <strain evidence="2">Expedition CK06-06</strain>
    </source>
</reference>
<proteinExistence type="predicted"/>
<protein>
    <recommendedName>
        <fullName evidence="3">SHOCT domain-containing protein</fullName>
    </recommendedName>
</protein>
<name>X1UDT3_9ZZZZ</name>
<sequence length="83" mass="9873">KKSEMEMIANNLLGFFKTNNLLWETLVIALILLSILAIVFLIGWKVNRTYPPSIEGLFRELKERYDRGEISKKEYEYIKRDTF</sequence>
<gene>
    <name evidence="2" type="ORF">S12H4_35345</name>
</gene>
<keyword evidence="1" id="KW-1133">Transmembrane helix</keyword>
<dbReference type="AlphaFoldDB" id="X1UDT3"/>
<comment type="caution">
    <text evidence="2">The sequence shown here is derived from an EMBL/GenBank/DDBJ whole genome shotgun (WGS) entry which is preliminary data.</text>
</comment>
<keyword evidence="1" id="KW-0812">Transmembrane</keyword>
<feature type="transmembrane region" description="Helical" evidence="1">
    <location>
        <begin position="21"/>
        <end position="44"/>
    </location>
</feature>
<evidence type="ECO:0008006" key="3">
    <source>
        <dbReference type="Google" id="ProtNLM"/>
    </source>
</evidence>
<dbReference type="EMBL" id="BARW01020982">
    <property type="protein sequence ID" value="GAI98025.1"/>
    <property type="molecule type" value="Genomic_DNA"/>
</dbReference>
<organism evidence="2">
    <name type="scientific">marine sediment metagenome</name>
    <dbReference type="NCBI Taxonomy" id="412755"/>
    <lineage>
        <taxon>unclassified sequences</taxon>
        <taxon>metagenomes</taxon>
        <taxon>ecological metagenomes</taxon>
    </lineage>
</organism>
<feature type="non-terminal residue" evidence="2">
    <location>
        <position position="1"/>
    </location>
</feature>
<evidence type="ECO:0000313" key="2">
    <source>
        <dbReference type="EMBL" id="GAI98025.1"/>
    </source>
</evidence>